<evidence type="ECO:0000256" key="1">
    <source>
        <dbReference type="SAM" id="MobiDB-lite"/>
    </source>
</evidence>
<name>A0A915ABS1_PARUN</name>
<protein>
    <submittedName>
        <fullName evidence="3">Phlebovirus glycoprotein G2 fusion domain-containing protein</fullName>
    </submittedName>
</protein>
<feature type="region of interest" description="Disordered" evidence="1">
    <location>
        <begin position="89"/>
        <end position="113"/>
    </location>
</feature>
<organism evidence="2 3">
    <name type="scientific">Parascaris univalens</name>
    <name type="common">Nematode worm</name>
    <dbReference type="NCBI Taxonomy" id="6257"/>
    <lineage>
        <taxon>Eukaryota</taxon>
        <taxon>Metazoa</taxon>
        <taxon>Ecdysozoa</taxon>
        <taxon>Nematoda</taxon>
        <taxon>Chromadorea</taxon>
        <taxon>Rhabditida</taxon>
        <taxon>Spirurina</taxon>
        <taxon>Ascaridomorpha</taxon>
        <taxon>Ascaridoidea</taxon>
        <taxon>Ascarididae</taxon>
        <taxon>Parascaris</taxon>
    </lineage>
</organism>
<keyword evidence="2" id="KW-1185">Reference proteome</keyword>
<dbReference type="AlphaFoldDB" id="A0A915ABS1"/>
<evidence type="ECO:0000313" key="3">
    <source>
        <dbReference type="WBParaSite" id="PgR004_g250_t05"/>
    </source>
</evidence>
<proteinExistence type="predicted"/>
<evidence type="ECO:0000313" key="2">
    <source>
        <dbReference type="Proteomes" id="UP000887569"/>
    </source>
</evidence>
<reference evidence="3" key="1">
    <citation type="submission" date="2022-11" db="UniProtKB">
        <authorList>
            <consortium name="WormBaseParasite"/>
        </authorList>
    </citation>
    <scope>IDENTIFICATION</scope>
</reference>
<accession>A0A915ABS1</accession>
<sequence length="113" mass="12726">CRNIGFAKREMRHRGSLQPACSKKRLIASAAPMTIRNDERHSANDNTPSGIWEIKTKRSVGKRACCIHHQKRSMGTKEHHQKWKAELGRSTISSIAKARHSDGSKDQGQIPGW</sequence>
<dbReference type="WBParaSite" id="PgR004_g250_t05">
    <property type="protein sequence ID" value="PgR004_g250_t05"/>
    <property type="gene ID" value="PgR004_g250"/>
</dbReference>
<dbReference type="Proteomes" id="UP000887569">
    <property type="component" value="Unplaced"/>
</dbReference>